<evidence type="ECO:0000256" key="3">
    <source>
        <dbReference type="ARBA" id="ARBA00022723"/>
    </source>
</evidence>
<dbReference type="InterPro" id="IPR058240">
    <property type="entry name" value="rSAM_sf"/>
</dbReference>
<accession>A0A9D1M2L9</accession>
<dbReference type="EMBL" id="DVNC01000002">
    <property type="protein sequence ID" value="HIU52452.1"/>
    <property type="molecule type" value="Genomic_DNA"/>
</dbReference>
<dbReference type="SFLD" id="SFLDS00029">
    <property type="entry name" value="Radical_SAM"/>
    <property type="match status" value="1"/>
</dbReference>
<protein>
    <submittedName>
        <fullName evidence="7">Radical SAM protein</fullName>
    </submittedName>
</protein>
<gene>
    <name evidence="7" type="ORF">IAD20_00025</name>
</gene>
<dbReference type="InterPro" id="IPR007197">
    <property type="entry name" value="rSAM"/>
</dbReference>
<dbReference type="SUPFAM" id="SSF102114">
    <property type="entry name" value="Radical SAM enzymes"/>
    <property type="match status" value="1"/>
</dbReference>
<comment type="cofactor">
    <cofactor evidence="1">
        <name>[4Fe-4S] cluster</name>
        <dbReference type="ChEBI" id="CHEBI:49883"/>
    </cofactor>
</comment>
<keyword evidence="3" id="KW-0479">Metal-binding</keyword>
<dbReference type="Pfam" id="PF04055">
    <property type="entry name" value="Radical_SAM"/>
    <property type="match status" value="1"/>
</dbReference>
<evidence type="ECO:0000256" key="2">
    <source>
        <dbReference type="ARBA" id="ARBA00022691"/>
    </source>
</evidence>
<dbReference type="PANTHER" id="PTHR11228:SF7">
    <property type="entry name" value="PQQA PEPTIDE CYCLASE"/>
    <property type="match status" value="1"/>
</dbReference>
<proteinExistence type="predicted"/>
<dbReference type="Proteomes" id="UP000824107">
    <property type="component" value="Unassembled WGS sequence"/>
</dbReference>
<dbReference type="GO" id="GO:0051536">
    <property type="term" value="F:iron-sulfur cluster binding"/>
    <property type="evidence" value="ECO:0007669"/>
    <property type="project" value="UniProtKB-KW"/>
</dbReference>
<dbReference type="InterPro" id="IPR013785">
    <property type="entry name" value="Aldolase_TIM"/>
</dbReference>
<evidence type="ECO:0000256" key="4">
    <source>
        <dbReference type="ARBA" id="ARBA00023004"/>
    </source>
</evidence>
<dbReference type="SFLD" id="SFLDG01067">
    <property type="entry name" value="SPASM/twitch_domain_containing"/>
    <property type="match status" value="1"/>
</dbReference>
<dbReference type="GO" id="GO:0046872">
    <property type="term" value="F:metal ion binding"/>
    <property type="evidence" value="ECO:0007669"/>
    <property type="project" value="UniProtKB-KW"/>
</dbReference>
<dbReference type="PANTHER" id="PTHR11228">
    <property type="entry name" value="RADICAL SAM DOMAIN PROTEIN"/>
    <property type="match status" value="1"/>
</dbReference>
<dbReference type="CDD" id="cd01335">
    <property type="entry name" value="Radical_SAM"/>
    <property type="match status" value="1"/>
</dbReference>
<dbReference type="Gene3D" id="3.20.20.70">
    <property type="entry name" value="Aldolase class I"/>
    <property type="match status" value="1"/>
</dbReference>
<evidence type="ECO:0000259" key="6">
    <source>
        <dbReference type="PROSITE" id="PS51918"/>
    </source>
</evidence>
<reference evidence="7" key="2">
    <citation type="journal article" date="2021" name="PeerJ">
        <title>Extensive microbial diversity within the chicken gut microbiome revealed by metagenomics and culture.</title>
        <authorList>
            <person name="Gilroy R."/>
            <person name="Ravi A."/>
            <person name="Getino M."/>
            <person name="Pursley I."/>
            <person name="Horton D.L."/>
            <person name="Alikhan N.F."/>
            <person name="Baker D."/>
            <person name="Gharbi K."/>
            <person name="Hall N."/>
            <person name="Watson M."/>
            <person name="Adriaenssens E.M."/>
            <person name="Foster-Nyarko E."/>
            <person name="Jarju S."/>
            <person name="Secka A."/>
            <person name="Antonio M."/>
            <person name="Oren A."/>
            <person name="Chaudhuri R.R."/>
            <person name="La Ragione R."/>
            <person name="Hildebrand F."/>
            <person name="Pallen M.J."/>
        </authorList>
    </citation>
    <scope>NUCLEOTIDE SEQUENCE</scope>
    <source>
        <strain evidence="7">ChiW3-316</strain>
    </source>
</reference>
<dbReference type="PROSITE" id="PS51918">
    <property type="entry name" value="RADICAL_SAM"/>
    <property type="match status" value="1"/>
</dbReference>
<sequence length="387" mass="44492">MADERNWTSFNAGKMFYHIDRWKSIVPGRPCPPPALITVDPSNTCNLACEWCNAWKVRKNMRQLSRQALINAADFFAGWKSSDKKYGVGAVCIAGGGEPLTNPHVGEFIERLHADNIKSATVSNGLLLDRFFEPLLHNEYVALSVDAGTPKTFNKYKGLPQDSKAFDKIIGNIEQLCRLSRSRNCRLNADSPSNGVNYRMLIYKDNISEIYEAAKIVRELGCKNFHIRPASVPFDGQISFSYTKDELDEFRHQIDLVNRMPERRFGFYYTLGKFDENFNKKNDFCHCYGIFMTATLMPPNQEGHPDGYCLNVCCDRRSDPLVRLLTNADDISEITRAWGSKKHWDIFRALTQNEIQNRCPRCTYYTHNKIYENCIEDNKDNLLLDFI</sequence>
<keyword evidence="5" id="KW-0411">Iron-sulfur</keyword>
<evidence type="ECO:0000313" key="7">
    <source>
        <dbReference type="EMBL" id="HIU52452.1"/>
    </source>
</evidence>
<keyword evidence="4" id="KW-0408">Iron</keyword>
<feature type="domain" description="Radical SAM core" evidence="6">
    <location>
        <begin position="31"/>
        <end position="263"/>
    </location>
</feature>
<keyword evidence="2" id="KW-0949">S-adenosyl-L-methionine</keyword>
<evidence type="ECO:0000256" key="1">
    <source>
        <dbReference type="ARBA" id="ARBA00001966"/>
    </source>
</evidence>
<reference evidence="7" key="1">
    <citation type="submission" date="2020-10" db="EMBL/GenBank/DDBJ databases">
        <authorList>
            <person name="Gilroy R."/>
        </authorList>
    </citation>
    <scope>NUCLEOTIDE SEQUENCE</scope>
    <source>
        <strain evidence="7">ChiW3-316</strain>
    </source>
</reference>
<organism evidence="7 8">
    <name type="scientific">Candidatus Scatocola faecipullorum</name>
    <dbReference type="NCBI Taxonomy" id="2840917"/>
    <lineage>
        <taxon>Bacteria</taxon>
        <taxon>Pseudomonadati</taxon>
        <taxon>Pseudomonadota</taxon>
        <taxon>Alphaproteobacteria</taxon>
        <taxon>Rhodospirillales</taxon>
        <taxon>Rhodospirillaceae</taxon>
        <taxon>Rhodospirillaceae incertae sedis</taxon>
        <taxon>Candidatus Scatocola</taxon>
    </lineage>
</organism>
<evidence type="ECO:0000256" key="5">
    <source>
        <dbReference type="ARBA" id="ARBA00023014"/>
    </source>
</evidence>
<name>A0A9D1M2L9_9PROT</name>
<dbReference type="AlphaFoldDB" id="A0A9D1M2L9"/>
<dbReference type="InterPro" id="IPR050377">
    <property type="entry name" value="Radical_SAM_PqqE_MftC-like"/>
</dbReference>
<dbReference type="GO" id="GO:0003824">
    <property type="term" value="F:catalytic activity"/>
    <property type="evidence" value="ECO:0007669"/>
    <property type="project" value="InterPro"/>
</dbReference>
<evidence type="ECO:0000313" key="8">
    <source>
        <dbReference type="Proteomes" id="UP000824107"/>
    </source>
</evidence>
<comment type="caution">
    <text evidence="7">The sequence shown here is derived from an EMBL/GenBank/DDBJ whole genome shotgun (WGS) entry which is preliminary data.</text>
</comment>